<comment type="caution">
    <text evidence="1">The sequence shown here is derived from an EMBL/GenBank/DDBJ whole genome shotgun (WGS) entry which is preliminary data.</text>
</comment>
<gene>
    <name evidence="1" type="ORF">WJX73_007723</name>
</gene>
<proteinExistence type="predicted"/>
<evidence type="ECO:0000313" key="2">
    <source>
        <dbReference type="Proteomes" id="UP001465755"/>
    </source>
</evidence>
<name>A0AAW1NWG0_9CHLO</name>
<dbReference type="EMBL" id="JALJOQ010000087">
    <property type="protein sequence ID" value="KAK9799784.1"/>
    <property type="molecule type" value="Genomic_DNA"/>
</dbReference>
<reference evidence="1 2" key="1">
    <citation type="journal article" date="2024" name="Nat. Commun.">
        <title>Phylogenomics reveals the evolutionary origins of lichenization in chlorophyte algae.</title>
        <authorList>
            <person name="Puginier C."/>
            <person name="Libourel C."/>
            <person name="Otte J."/>
            <person name="Skaloud P."/>
            <person name="Haon M."/>
            <person name="Grisel S."/>
            <person name="Petersen M."/>
            <person name="Berrin J.G."/>
            <person name="Delaux P.M."/>
            <person name="Dal Grande F."/>
            <person name="Keller J."/>
        </authorList>
    </citation>
    <scope>NUCLEOTIDE SEQUENCE [LARGE SCALE GENOMIC DNA]</scope>
    <source>
        <strain evidence="1 2">SAG 2036</strain>
    </source>
</reference>
<evidence type="ECO:0000313" key="1">
    <source>
        <dbReference type="EMBL" id="KAK9799784.1"/>
    </source>
</evidence>
<sequence length="164" mass="18725">MMEVQFCCWTRECLTEAQKKKIKLVREVLMANSERLGLFGATLLVQIPSACAKVVQIAKDLANHCPPDFSAADDAVMPNCYGAKRFIVRVELDDEQPFIGDDGTFAIWVLAVDQPEAFGELQRVVKRRGHLREGTPFLYLFCFRTSDTTLKLYLDMHVKPAYWF</sequence>
<organism evidence="1 2">
    <name type="scientific">Symbiochloris irregularis</name>
    <dbReference type="NCBI Taxonomy" id="706552"/>
    <lineage>
        <taxon>Eukaryota</taxon>
        <taxon>Viridiplantae</taxon>
        <taxon>Chlorophyta</taxon>
        <taxon>core chlorophytes</taxon>
        <taxon>Trebouxiophyceae</taxon>
        <taxon>Trebouxiales</taxon>
        <taxon>Trebouxiaceae</taxon>
        <taxon>Symbiochloris</taxon>
    </lineage>
</organism>
<dbReference type="AlphaFoldDB" id="A0AAW1NWG0"/>
<protein>
    <submittedName>
        <fullName evidence="1">Uncharacterized protein</fullName>
    </submittedName>
</protein>
<keyword evidence="2" id="KW-1185">Reference proteome</keyword>
<dbReference type="Proteomes" id="UP001465755">
    <property type="component" value="Unassembled WGS sequence"/>
</dbReference>
<accession>A0AAW1NWG0</accession>